<feature type="transmembrane region" description="Helical" evidence="1">
    <location>
        <begin position="125"/>
        <end position="153"/>
    </location>
</feature>
<name>A0AAV6T4L9_SOLSE</name>
<dbReference type="AlphaFoldDB" id="A0AAV6T4L9"/>
<keyword evidence="1" id="KW-1133">Transmembrane helix</keyword>
<accession>A0AAV6T4L9</accession>
<keyword evidence="1" id="KW-0472">Membrane</keyword>
<comment type="caution">
    <text evidence="2">The sequence shown here is derived from an EMBL/GenBank/DDBJ whole genome shotgun (WGS) entry which is preliminary data.</text>
</comment>
<evidence type="ECO:0000313" key="3">
    <source>
        <dbReference type="Proteomes" id="UP000693946"/>
    </source>
</evidence>
<dbReference type="Proteomes" id="UP000693946">
    <property type="component" value="Linkage Group LG1"/>
</dbReference>
<keyword evidence="1" id="KW-0812">Transmembrane</keyword>
<dbReference type="EMBL" id="JAGKHQ010000001">
    <property type="protein sequence ID" value="KAG7524410.1"/>
    <property type="molecule type" value="Genomic_DNA"/>
</dbReference>
<sequence>MDRSIDRTEKRARMFLAAAIIHVFERTGVHKELSHQELSFYISRLMNRTRQGLTVMEGHVPHINKADSLAKVVVTELQEKYGSMLKNMLPQQYLAVEDFVVLCLQKHAKKWFQKREKKNSHKWAVFFKGLVIIIVFFACYIVFITCMAMGLLVV</sequence>
<protein>
    <submittedName>
        <fullName evidence="2">Uncharacterized protein</fullName>
    </submittedName>
</protein>
<keyword evidence="3" id="KW-1185">Reference proteome</keyword>
<evidence type="ECO:0000313" key="2">
    <source>
        <dbReference type="EMBL" id="KAG7524410.1"/>
    </source>
</evidence>
<evidence type="ECO:0000256" key="1">
    <source>
        <dbReference type="SAM" id="Phobius"/>
    </source>
</evidence>
<reference evidence="2 3" key="1">
    <citation type="journal article" date="2021" name="Sci. Rep.">
        <title>Chromosome anchoring in Senegalese sole (Solea senegalensis) reveals sex-associated markers and genome rearrangements in flatfish.</title>
        <authorList>
            <person name="Guerrero-Cozar I."/>
            <person name="Gomez-Garrido J."/>
            <person name="Berbel C."/>
            <person name="Martinez-Blanch J.F."/>
            <person name="Alioto T."/>
            <person name="Claros M.G."/>
            <person name="Gagnaire P.A."/>
            <person name="Manchado M."/>
        </authorList>
    </citation>
    <scope>NUCLEOTIDE SEQUENCE [LARGE SCALE GENOMIC DNA]</scope>
    <source>
        <strain evidence="2">Sse05_10M</strain>
    </source>
</reference>
<proteinExistence type="predicted"/>
<gene>
    <name evidence="2" type="ORF">JOB18_011491</name>
</gene>
<organism evidence="2 3">
    <name type="scientific">Solea senegalensis</name>
    <name type="common">Senegalese sole</name>
    <dbReference type="NCBI Taxonomy" id="28829"/>
    <lineage>
        <taxon>Eukaryota</taxon>
        <taxon>Metazoa</taxon>
        <taxon>Chordata</taxon>
        <taxon>Craniata</taxon>
        <taxon>Vertebrata</taxon>
        <taxon>Euteleostomi</taxon>
        <taxon>Actinopterygii</taxon>
        <taxon>Neopterygii</taxon>
        <taxon>Teleostei</taxon>
        <taxon>Neoteleostei</taxon>
        <taxon>Acanthomorphata</taxon>
        <taxon>Carangaria</taxon>
        <taxon>Pleuronectiformes</taxon>
        <taxon>Pleuronectoidei</taxon>
        <taxon>Soleidae</taxon>
        <taxon>Solea</taxon>
    </lineage>
</organism>